<dbReference type="EMBL" id="MU003523">
    <property type="protein sequence ID" value="KAF2466681.1"/>
    <property type="molecule type" value="Genomic_DNA"/>
</dbReference>
<accession>A0ACB6QID2</accession>
<comment type="caution">
    <text evidence="1">The sequence shown here is derived from an EMBL/GenBank/DDBJ whole genome shotgun (WGS) entry which is preliminary data.</text>
</comment>
<name>A0ACB6QID2_9PLEO</name>
<organism evidence="1 2">
    <name type="scientific">Lindgomyces ingoldianus</name>
    <dbReference type="NCBI Taxonomy" id="673940"/>
    <lineage>
        <taxon>Eukaryota</taxon>
        <taxon>Fungi</taxon>
        <taxon>Dikarya</taxon>
        <taxon>Ascomycota</taxon>
        <taxon>Pezizomycotina</taxon>
        <taxon>Dothideomycetes</taxon>
        <taxon>Pleosporomycetidae</taxon>
        <taxon>Pleosporales</taxon>
        <taxon>Lindgomycetaceae</taxon>
        <taxon>Lindgomyces</taxon>
    </lineage>
</organism>
<proteinExistence type="predicted"/>
<reference evidence="1" key="1">
    <citation type="journal article" date="2020" name="Stud. Mycol.">
        <title>101 Dothideomycetes genomes: a test case for predicting lifestyles and emergence of pathogens.</title>
        <authorList>
            <person name="Haridas S."/>
            <person name="Albert R."/>
            <person name="Binder M."/>
            <person name="Bloem J."/>
            <person name="Labutti K."/>
            <person name="Salamov A."/>
            <person name="Andreopoulos B."/>
            <person name="Baker S."/>
            <person name="Barry K."/>
            <person name="Bills G."/>
            <person name="Bluhm B."/>
            <person name="Cannon C."/>
            <person name="Castanera R."/>
            <person name="Culley D."/>
            <person name="Daum C."/>
            <person name="Ezra D."/>
            <person name="Gonzalez J."/>
            <person name="Henrissat B."/>
            <person name="Kuo A."/>
            <person name="Liang C."/>
            <person name="Lipzen A."/>
            <person name="Lutzoni F."/>
            <person name="Magnuson J."/>
            <person name="Mondo S."/>
            <person name="Nolan M."/>
            <person name="Ohm R."/>
            <person name="Pangilinan J."/>
            <person name="Park H.-J."/>
            <person name="Ramirez L."/>
            <person name="Alfaro M."/>
            <person name="Sun H."/>
            <person name="Tritt A."/>
            <person name="Yoshinaga Y."/>
            <person name="Zwiers L.-H."/>
            <person name="Turgeon B."/>
            <person name="Goodwin S."/>
            <person name="Spatafora J."/>
            <person name="Crous P."/>
            <person name="Grigoriev I."/>
        </authorList>
    </citation>
    <scope>NUCLEOTIDE SEQUENCE</scope>
    <source>
        <strain evidence="1">ATCC 200398</strain>
    </source>
</reference>
<evidence type="ECO:0000313" key="1">
    <source>
        <dbReference type="EMBL" id="KAF2466681.1"/>
    </source>
</evidence>
<gene>
    <name evidence="1" type="ORF">BDR25DRAFT_345292</name>
</gene>
<evidence type="ECO:0000313" key="2">
    <source>
        <dbReference type="Proteomes" id="UP000799755"/>
    </source>
</evidence>
<protein>
    <submittedName>
        <fullName evidence="1">Uncharacterized protein</fullName>
    </submittedName>
</protein>
<sequence>MNWDQQDRLINALDDFKKYPTNISDPIINIPRYAKMLNDQTLRPFNAQDTPIEFIEMLPGDMYFEVARIKDVKAYLTLDRPDPKCRFVFLFGRHDKSRLGYSKEQLQYVLTHHQVGPSFLDFIFPFGAPSPGLTEFAGFRQHDTVLDLHDHREAIPRLGRSGSFISHAFLLHSPSVTNESVDKWSIRQAAIYHQFDVQTGQTLWIISQGDDNLLDRLRRMAVQADSPLADDFADPTTSFRSSLIIHQLFFEWSIESWRDYIGQLERDLEQIRNHIIIDDSEMGPELRLDISERNPYGNRTRYGSCGARYGMPILDNNQYVVPLYEFEMKMREALRMLEQTGIVHDALVMHFQKIMEYEEFPSRMKDMAYYEVLRFSECATNAHAELALRQRDAESLLSRIQSTASLLSSMLEYRSAHPHNSTDQMHELARRTEKDLVSIKIITLVTMGYLPGTILATYLSLKPVNITPSDQIWSPFRSFLVLGFLAIATGLLYVGVQVRRRYCSPGQRYCWNVGFKEKHGQGA</sequence>
<keyword evidence="2" id="KW-1185">Reference proteome</keyword>
<dbReference type="Proteomes" id="UP000799755">
    <property type="component" value="Unassembled WGS sequence"/>
</dbReference>